<feature type="domain" description="GFO/IDH/MocA-like oxidoreductase" evidence="2">
    <location>
        <begin position="116"/>
        <end position="230"/>
    </location>
</feature>
<protein>
    <recommendedName>
        <fullName evidence="4">Gfo/Idh/MocA-like oxidoreductase N-terminal domain-containing protein</fullName>
    </recommendedName>
</protein>
<dbReference type="InterPro" id="IPR036291">
    <property type="entry name" value="NAD(P)-bd_dom_sf"/>
</dbReference>
<evidence type="ECO:0000313" key="3">
    <source>
        <dbReference type="EMBL" id="SVB67620.1"/>
    </source>
</evidence>
<gene>
    <name evidence="3" type="ORF">METZ01_LOCUS220474</name>
</gene>
<sequence>VGGAIKTAGNAELIAVASRSHKRATQWAKNNQIDRAYGSYDELLEDPQINAVYIPLPPSMHAEWTIKAADRGKHILCEKPLSVTVNEAAAMSHACKANQVQLMDGVMWVHHDRTSKMLELIKGGSLGEMRRVTASFTFNWDQIPHDNIRVKKELGGGSLGDLGYYCIRAILWAFNDYPTRVFATARYENSVDYNLTAILWFDGQRMASFDCGFDTGTRKWFEIAGTQASLICDDFTVPWKPETARFWVHHANGKNAEHQIDNCVQEVKMIEYFSTATQNGIFNSKLITDAINTMHICDALKKSIKFNQVIDLT</sequence>
<feature type="domain" description="Gfo/Idh/MocA-like oxidoreductase N-terminal" evidence="1">
    <location>
        <begin position="9"/>
        <end position="103"/>
    </location>
</feature>
<accession>A0A382FXA2</accession>
<dbReference type="EMBL" id="UINC01052368">
    <property type="protein sequence ID" value="SVB67620.1"/>
    <property type="molecule type" value="Genomic_DNA"/>
</dbReference>
<dbReference type="SUPFAM" id="SSF55347">
    <property type="entry name" value="Glyceraldehyde-3-phosphate dehydrogenase-like, C-terminal domain"/>
    <property type="match status" value="1"/>
</dbReference>
<proteinExistence type="predicted"/>
<dbReference type="Gene3D" id="3.40.50.720">
    <property type="entry name" value="NAD(P)-binding Rossmann-like Domain"/>
    <property type="match status" value="1"/>
</dbReference>
<feature type="non-terminal residue" evidence="3">
    <location>
        <position position="1"/>
    </location>
</feature>
<evidence type="ECO:0000259" key="1">
    <source>
        <dbReference type="Pfam" id="PF01408"/>
    </source>
</evidence>
<dbReference type="GO" id="GO:0000166">
    <property type="term" value="F:nucleotide binding"/>
    <property type="evidence" value="ECO:0007669"/>
    <property type="project" value="InterPro"/>
</dbReference>
<name>A0A382FXA2_9ZZZZ</name>
<dbReference type="PANTHER" id="PTHR46368">
    <property type="match status" value="1"/>
</dbReference>
<dbReference type="AlphaFoldDB" id="A0A382FXA2"/>
<dbReference type="SUPFAM" id="SSF51735">
    <property type="entry name" value="NAD(P)-binding Rossmann-fold domains"/>
    <property type="match status" value="1"/>
</dbReference>
<organism evidence="3">
    <name type="scientific">marine metagenome</name>
    <dbReference type="NCBI Taxonomy" id="408172"/>
    <lineage>
        <taxon>unclassified sequences</taxon>
        <taxon>metagenomes</taxon>
        <taxon>ecological metagenomes</taxon>
    </lineage>
</organism>
<reference evidence="3" key="1">
    <citation type="submission" date="2018-05" db="EMBL/GenBank/DDBJ databases">
        <authorList>
            <person name="Lanie J.A."/>
            <person name="Ng W.-L."/>
            <person name="Kazmierczak K.M."/>
            <person name="Andrzejewski T.M."/>
            <person name="Davidsen T.M."/>
            <person name="Wayne K.J."/>
            <person name="Tettelin H."/>
            <person name="Glass J.I."/>
            <person name="Rusch D."/>
            <person name="Podicherti R."/>
            <person name="Tsui H.-C.T."/>
            <person name="Winkler M.E."/>
        </authorList>
    </citation>
    <scope>NUCLEOTIDE SEQUENCE</scope>
</reference>
<dbReference type="InterPro" id="IPR000683">
    <property type="entry name" value="Gfo/Idh/MocA-like_OxRdtase_N"/>
</dbReference>
<dbReference type="Pfam" id="PF01408">
    <property type="entry name" value="GFO_IDH_MocA"/>
    <property type="match status" value="1"/>
</dbReference>
<dbReference type="InterPro" id="IPR055170">
    <property type="entry name" value="GFO_IDH_MocA-like_dom"/>
</dbReference>
<dbReference type="Pfam" id="PF22725">
    <property type="entry name" value="GFO_IDH_MocA_C3"/>
    <property type="match status" value="1"/>
</dbReference>
<evidence type="ECO:0000259" key="2">
    <source>
        <dbReference type="Pfam" id="PF22725"/>
    </source>
</evidence>
<dbReference type="Gene3D" id="3.30.360.10">
    <property type="entry name" value="Dihydrodipicolinate Reductase, domain 2"/>
    <property type="match status" value="1"/>
</dbReference>
<evidence type="ECO:0008006" key="4">
    <source>
        <dbReference type="Google" id="ProtNLM"/>
    </source>
</evidence>
<dbReference type="PANTHER" id="PTHR46368:SF4">
    <property type="entry name" value="OS10G0403700 PROTEIN"/>
    <property type="match status" value="1"/>
</dbReference>